<dbReference type="AlphaFoldDB" id="A0A6A5SH43"/>
<proteinExistence type="predicted"/>
<dbReference type="EMBL" id="ML976082">
    <property type="protein sequence ID" value="KAF1939403.1"/>
    <property type="molecule type" value="Genomic_DNA"/>
</dbReference>
<evidence type="ECO:0000313" key="3">
    <source>
        <dbReference type="Proteomes" id="UP000800038"/>
    </source>
</evidence>
<reference evidence="2" key="1">
    <citation type="journal article" date="2020" name="Stud. Mycol.">
        <title>101 Dothideomycetes genomes: a test case for predicting lifestyles and emergence of pathogens.</title>
        <authorList>
            <person name="Haridas S."/>
            <person name="Albert R."/>
            <person name="Binder M."/>
            <person name="Bloem J."/>
            <person name="Labutti K."/>
            <person name="Salamov A."/>
            <person name="Andreopoulos B."/>
            <person name="Baker S."/>
            <person name="Barry K."/>
            <person name="Bills G."/>
            <person name="Bluhm B."/>
            <person name="Cannon C."/>
            <person name="Castanera R."/>
            <person name="Culley D."/>
            <person name="Daum C."/>
            <person name="Ezra D."/>
            <person name="Gonzalez J."/>
            <person name="Henrissat B."/>
            <person name="Kuo A."/>
            <person name="Liang C."/>
            <person name="Lipzen A."/>
            <person name="Lutzoni F."/>
            <person name="Magnuson J."/>
            <person name="Mondo S."/>
            <person name="Nolan M."/>
            <person name="Ohm R."/>
            <person name="Pangilinan J."/>
            <person name="Park H.-J."/>
            <person name="Ramirez L."/>
            <person name="Alfaro M."/>
            <person name="Sun H."/>
            <person name="Tritt A."/>
            <person name="Yoshinaga Y."/>
            <person name="Zwiers L.-H."/>
            <person name="Turgeon B."/>
            <person name="Goodwin S."/>
            <person name="Spatafora J."/>
            <person name="Crous P."/>
            <person name="Grigoriev I."/>
        </authorList>
    </citation>
    <scope>NUCLEOTIDE SEQUENCE</scope>
    <source>
        <strain evidence="2">CBS 161.51</strain>
    </source>
</reference>
<organism evidence="2 3">
    <name type="scientific">Clathrospora elynae</name>
    <dbReference type="NCBI Taxonomy" id="706981"/>
    <lineage>
        <taxon>Eukaryota</taxon>
        <taxon>Fungi</taxon>
        <taxon>Dikarya</taxon>
        <taxon>Ascomycota</taxon>
        <taxon>Pezizomycotina</taxon>
        <taxon>Dothideomycetes</taxon>
        <taxon>Pleosporomycetidae</taxon>
        <taxon>Pleosporales</taxon>
        <taxon>Diademaceae</taxon>
        <taxon>Clathrospora</taxon>
    </lineage>
</organism>
<keyword evidence="3" id="KW-1185">Reference proteome</keyword>
<gene>
    <name evidence="2" type="ORF">EJ02DRAFT_513882</name>
</gene>
<dbReference type="Proteomes" id="UP000800038">
    <property type="component" value="Unassembled WGS sequence"/>
</dbReference>
<feature type="chain" id="PRO_5025542065" evidence="1">
    <location>
        <begin position="17"/>
        <end position="187"/>
    </location>
</feature>
<feature type="signal peptide" evidence="1">
    <location>
        <begin position="1"/>
        <end position="16"/>
    </location>
</feature>
<protein>
    <submittedName>
        <fullName evidence="2">Uncharacterized protein</fullName>
    </submittedName>
</protein>
<sequence length="187" mass="20789">MLRLPISSLLVSLCLTLPMQKQSRNIQKHTRHVDDDIPIYTCHSQPMIGPAWPTVQAIYTEATSIRARLIPNPNIQPPPLSLTTPFGIPQRNRNKNKLSIIIPATFNISGLAPVPRETYLAAFGVQGNVRGSSGLLEMPPLMQVYIPSLRLRGASFFASLGVRVRICLRIAFFVHIDSGYEPVSVMY</sequence>
<name>A0A6A5SH43_9PLEO</name>
<evidence type="ECO:0000256" key="1">
    <source>
        <dbReference type="SAM" id="SignalP"/>
    </source>
</evidence>
<keyword evidence="1" id="KW-0732">Signal</keyword>
<evidence type="ECO:0000313" key="2">
    <source>
        <dbReference type="EMBL" id="KAF1939403.1"/>
    </source>
</evidence>
<accession>A0A6A5SH43</accession>